<proteinExistence type="predicted"/>
<dbReference type="EMBL" id="ML769602">
    <property type="protein sequence ID" value="KAE9392204.1"/>
    <property type="molecule type" value="Genomic_DNA"/>
</dbReference>
<dbReference type="OrthoDB" id="3183767at2759"/>
<protein>
    <submittedName>
        <fullName evidence="1">Uncharacterized protein</fullName>
    </submittedName>
</protein>
<keyword evidence="2" id="KW-1185">Reference proteome</keyword>
<feature type="non-terminal residue" evidence="1">
    <location>
        <position position="70"/>
    </location>
</feature>
<evidence type="ECO:0000313" key="2">
    <source>
        <dbReference type="Proteomes" id="UP000799118"/>
    </source>
</evidence>
<gene>
    <name evidence="1" type="ORF">BT96DRAFT_776302</name>
</gene>
<dbReference type="Proteomes" id="UP000799118">
    <property type="component" value="Unassembled WGS sequence"/>
</dbReference>
<accession>A0A6A4H4A4</accession>
<feature type="non-terminal residue" evidence="1">
    <location>
        <position position="1"/>
    </location>
</feature>
<dbReference type="AlphaFoldDB" id="A0A6A4H4A4"/>
<organism evidence="1 2">
    <name type="scientific">Gymnopus androsaceus JB14</name>
    <dbReference type="NCBI Taxonomy" id="1447944"/>
    <lineage>
        <taxon>Eukaryota</taxon>
        <taxon>Fungi</taxon>
        <taxon>Dikarya</taxon>
        <taxon>Basidiomycota</taxon>
        <taxon>Agaricomycotina</taxon>
        <taxon>Agaricomycetes</taxon>
        <taxon>Agaricomycetidae</taxon>
        <taxon>Agaricales</taxon>
        <taxon>Marasmiineae</taxon>
        <taxon>Omphalotaceae</taxon>
        <taxon>Gymnopus</taxon>
    </lineage>
</organism>
<name>A0A6A4H4A4_9AGAR</name>
<sequence>FGFIDPASVIHAAHLIPNTASGTTSDALPAQSIARRPDEDDEDWEWYNVNYFPDRDMFFHYIGFGVGHHN</sequence>
<reference evidence="1" key="1">
    <citation type="journal article" date="2019" name="Environ. Microbiol.">
        <title>Fungal ecological strategies reflected in gene transcription - a case study of two litter decomposers.</title>
        <authorList>
            <person name="Barbi F."/>
            <person name="Kohler A."/>
            <person name="Barry K."/>
            <person name="Baskaran P."/>
            <person name="Daum C."/>
            <person name="Fauchery L."/>
            <person name="Ihrmark K."/>
            <person name="Kuo A."/>
            <person name="LaButti K."/>
            <person name="Lipzen A."/>
            <person name="Morin E."/>
            <person name="Grigoriev I.V."/>
            <person name="Henrissat B."/>
            <person name="Lindahl B."/>
            <person name="Martin F."/>
        </authorList>
    </citation>
    <scope>NUCLEOTIDE SEQUENCE</scope>
    <source>
        <strain evidence="1">JB14</strain>
    </source>
</reference>
<evidence type="ECO:0000313" key="1">
    <source>
        <dbReference type="EMBL" id="KAE9392204.1"/>
    </source>
</evidence>